<proteinExistence type="predicted"/>
<sequence length="350" mass="40655">MNYRGLYLIGFCCIISILASCNQEKRMVSVCYKRSFPVDTVMPVQEYAVEEDAKLPQLFKLKNRLLVFGDYGMMNIYSYPELQLICSQEGPDGASRTIGEGKLYIEKQGKVEVYELENDSLVQTSSFAIANKVPYSIGTVQELRPDVYIYPDMYDFPGMREFHIMDTQKRQCVSKGDYPEDDKRFKRRRDFKVGYMHSLRVKPDKSAFVVVYSLLRRVRIYDKKGELCHDIFLENEAGNYKVVPKNASERYWHFGQFFVTDKYIYLLNPDKLGIADAEPRCNILVLDWDGNLVARYKLNVWVYDFFVDETDNVIFGSCWGNLKKDAFFSLPLKNPPFPVLPAKGGFHLKL</sequence>
<dbReference type="InterPro" id="IPR011044">
    <property type="entry name" value="Quino_amine_DH_bsu"/>
</dbReference>
<evidence type="ECO:0008006" key="3">
    <source>
        <dbReference type="Google" id="ProtNLM"/>
    </source>
</evidence>
<comment type="caution">
    <text evidence="1">The sequence shown here is derived from an EMBL/GenBank/DDBJ whole genome shotgun (WGS) entry which is preliminary data.</text>
</comment>
<dbReference type="EMBL" id="QSUL01000002">
    <property type="protein sequence ID" value="RGN39482.1"/>
    <property type="molecule type" value="Genomic_DNA"/>
</dbReference>
<dbReference type="PROSITE" id="PS51257">
    <property type="entry name" value="PROKAR_LIPOPROTEIN"/>
    <property type="match status" value="1"/>
</dbReference>
<evidence type="ECO:0000313" key="1">
    <source>
        <dbReference type="EMBL" id="RGN39482.1"/>
    </source>
</evidence>
<dbReference type="AlphaFoldDB" id="A0A3E5BPB8"/>
<organism evidence="1 2">
    <name type="scientific">Bacteroides oleiciplenus</name>
    <dbReference type="NCBI Taxonomy" id="626931"/>
    <lineage>
        <taxon>Bacteria</taxon>
        <taxon>Pseudomonadati</taxon>
        <taxon>Bacteroidota</taxon>
        <taxon>Bacteroidia</taxon>
        <taxon>Bacteroidales</taxon>
        <taxon>Bacteroidaceae</taxon>
        <taxon>Bacteroides</taxon>
    </lineage>
</organism>
<dbReference type="RefSeq" id="WP_117723394.1">
    <property type="nucleotide sequence ID" value="NZ_QSUL01000002.1"/>
</dbReference>
<protein>
    <recommendedName>
        <fullName evidence="3">6-bladed beta-propeller</fullName>
    </recommendedName>
</protein>
<name>A0A3E5BPB8_9BACE</name>
<gene>
    <name evidence="1" type="ORF">DXB65_03945</name>
</gene>
<dbReference type="Proteomes" id="UP000260983">
    <property type="component" value="Unassembled WGS sequence"/>
</dbReference>
<reference evidence="1 2" key="1">
    <citation type="submission" date="2018-08" db="EMBL/GenBank/DDBJ databases">
        <title>A genome reference for cultivated species of the human gut microbiota.</title>
        <authorList>
            <person name="Zou Y."/>
            <person name="Xue W."/>
            <person name="Luo G."/>
        </authorList>
    </citation>
    <scope>NUCLEOTIDE SEQUENCE [LARGE SCALE GENOMIC DNA]</scope>
    <source>
        <strain evidence="1 2">OM05-15BH</strain>
    </source>
</reference>
<accession>A0A3E5BPB8</accession>
<dbReference type="SUPFAM" id="SSF50969">
    <property type="entry name" value="YVTN repeat-like/Quinoprotein amine dehydrogenase"/>
    <property type="match status" value="1"/>
</dbReference>
<evidence type="ECO:0000313" key="2">
    <source>
        <dbReference type="Proteomes" id="UP000260983"/>
    </source>
</evidence>